<sequence>MFKPVPLNLPPFPLKLTRVQDKVYVFDILRKKNLVLTPEEWVRQHWVHFLHLHKKYPKSLMQIEGGLILNELQKRSDLVIFNNKGEKILLAEFKAPGVKISQSTFEQIGNYNSKHKIPLLLVSNGLQHYFCKVNFENSTIDFISDLPIYNKET</sequence>
<evidence type="ECO:0000259" key="1">
    <source>
        <dbReference type="Pfam" id="PF13588"/>
    </source>
</evidence>
<evidence type="ECO:0000313" key="2">
    <source>
        <dbReference type="EMBL" id="SKB55378.1"/>
    </source>
</evidence>
<keyword evidence="3" id="KW-1185">Reference proteome</keyword>
<feature type="domain" description="Type I restriction enzyme R protein N-terminal" evidence="1">
    <location>
        <begin position="38"/>
        <end position="147"/>
    </location>
</feature>
<dbReference type="RefSeq" id="WP_079642094.1">
    <property type="nucleotide sequence ID" value="NZ_FUZF01000003.1"/>
</dbReference>
<gene>
    <name evidence="2" type="ORF">SAMN05660841_01185</name>
</gene>
<dbReference type="EMBL" id="FUZF01000003">
    <property type="protein sequence ID" value="SKB55378.1"/>
    <property type="molecule type" value="Genomic_DNA"/>
</dbReference>
<dbReference type="STRING" id="1513896.SAMN05660841_01185"/>
<dbReference type="Pfam" id="PF13588">
    <property type="entry name" value="HSDR_N_2"/>
    <property type="match status" value="1"/>
</dbReference>
<dbReference type="Proteomes" id="UP000190150">
    <property type="component" value="Unassembled WGS sequence"/>
</dbReference>
<protein>
    <submittedName>
        <fullName evidence="2">Type I restriction enzyme R protein N terminus (HSDR_N)</fullName>
    </submittedName>
</protein>
<dbReference type="AlphaFoldDB" id="A0A1T5C7D2"/>
<organism evidence="2 3">
    <name type="scientific">Sphingobacterium nematocida</name>
    <dbReference type="NCBI Taxonomy" id="1513896"/>
    <lineage>
        <taxon>Bacteria</taxon>
        <taxon>Pseudomonadati</taxon>
        <taxon>Bacteroidota</taxon>
        <taxon>Sphingobacteriia</taxon>
        <taxon>Sphingobacteriales</taxon>
        <taxon>Sphingobacteriaceae</taxon>
        <taxon>Sphingobacterium</taxon>
    </lineage>
</organism>
<dbReference type="OrthoDB" id="9790377at2"/>
<name>A0A1T5C7D2_9SPHI</name>
<proteinExistence type="predicted"/>
<evidence type="ECO:0000313" key="3">
    <source>
        <dbReference type="Proteomes" id="UP000190150"/>
    </source>
</evidence>
<reference evidence="3" key="1">
    <citation type="submission" date="2017-02" db="EMBL/GenBank/DDBJ databases">
        <authorList>
            <person name="Varghese N."/>
            <person name="Submissions S."/>
        </authorList>
    </citation>
    <scope>NUCLEOTIDE SEQUENCE [LARGE SCALE GENOMIC DNA]</scope>
    <source>
        <strain evidence="3">DSM 24091</strain>
    </source>
</reference>
<accession>A0A1T5C7D2</accession>
<dbReference type="InterPro" id="IPR029464">
    <property type="entry name" value="HSDR_N"/>
</dbReference>